<dbReference type="EMBL" id="JABFUD020000021">
    <property type="protein sequence ID" value="KAI5063087.1"/>
    <property type="molecule type" value="Genomic_DNA"/>
</dbReference>
<protein>
    <submittedName>
        <fullName evidence="1">Uncharacterized protein</fullName>
    </submittedName>
</protein>
<name>A0A9D4U8R4_ADICA</name>
<dbReference type="SUPFAM" id="SSF48576">
    <property type="entry name" value="Terpenoid synthases"/>
    <property type="match status" value="1"/>
</dbReference>
<accession>A0A9D4U8R4</accession>
<sequence>MFRDTACSFETVLHPRYEAIKAECDPALLGAESLSSGSELMSRRQKRILAWCHGSVDEDRPDLRPTSLQFSHGVALQMHYRSTGSLPTIEEYVALSRPCLLVPICFNLMEYGVRVELDEEALENESLQQLIIKSD</sequence>
<gene>
    <name evidence="1" type="ORF">GOP47_0021634</name>
</gene>
<dbReference type="OrthoDB" id="2861623at2759"/>
<dbReference type="Proteomes" id="UP000886520">
    <property type="component" value="Chromosome 21"/>
</dbReference>
<proteinExistence type="predicted"/>
<evidence type="ECO:0000313" key="1">
    <source>
        <dbReference type="EMBL" id="KAI5063087.1"/>
    </source>
</evidence>
<comment type="caution">
    <text evidence="1">The sequence shown here is derived from an EMBL/GenBank/DDBJ whole genome shotgun (WGS) entry which is preliminary data.</text>
</comment>
<organism evidence="1 2">
    <name type="scientific">Adiantum capillus-veneris</name>
    <name type="common">Maidenhair fern</name>
    <dbReference type="NCBI Taxonomy" id="13818"/>
    <lineage>
        <taxon>Eukaryota</taxon>
        <taxon>Viridiplantae</taxon>
        <taxon>Streptophyta</taxon>
        <taxon>Embryophyta</taxon>
        <taxon>Tracheophyta</taxon>
        <taxon>Polypodiopsida</taxon>
        <taxon>Polypodiidae</taxon>
        <taxon>Polypodiales</taxon>
        <taxon>Pteridineae</taxon>
        <taxon>Pteridaceae</taxon>
        <taxon>Vittarioideae</taxon>
        <taxon>Adiantum</taxon>
    </lineage>
</organism>
<reference evidence="1" key="1">
    <citation type="submission" date="2021-01" db="EMBL/GenBank/DDBJ databases">
        <title>Adiantum capillus-veneris genome.</title>
        <authorList>
            <person name="Fang Y."/>
            <person name="Liao Q."/>
        </authorList>
    </citation>
    <scope>NUCLEOTIDE SEQUENCE</scope>
    <source>
        <strain evidence="1">H3</strain>
        <tissue evidence="1">Leaf</tissue>
    </source>
</reference>
<evidence type="ECO:0000313" key="2">
    <source>
        <dbReference type="Proteomes" id="UP000886520"/>
    </source>
</evidence>
<keyword evidence="2" id="KW-1185">Reference proteome</keyword>
<dbReference type="InterPro" id="IPR008949">
    <property type="entry name" value="Isoprenoid_synthase_dom_sf"/>
</dbReference>
<dbReference type="Gene3D" id="1.10.600.10">
    <property type="entry name" value="Farnesyl Diphosphate Synthase"/>
    <property type="match status" value="1"/>
</dbReference>
<dbReference type="Pfam" id="PF19086">
    <property type="entry name" value="Terpene_syn_C_2"/>
    <property type="match status" value="1"/>
</dbReference>
<dbReference type="AlphaFoldDB" id="A0A9D4U8R4"/>